<dbReference type="Proteomes" id="UP000245910">
    <property type="component" value="Chromosome I"/>
</dbReference>
<evidence type="ECO:0000313" key="11">
    <source>
        <dbReference type="EMBL" id="CEI63609.1"/>
    </source>
</evidence>
<dbReference type="EC" id="3.2.1.20" evidence="3"/>
<keyword evidence="4" id="KW-0732">Signal</keyword>
<dbReference type="EMBL" id="LN649229">
    <property type="protein sequence ID" value="CEI63609.1"/>
    <property type="molecule type" value="Genomic_DNA"/>
</dbReference>
<evidence type="ECO:0000256" key="8">
    <source>
        <dbReference type="RuleBase" id="RU361185"/>
    </source>
</evidence>
<dbReference type="AlphaFoldDB" id="A0A2L2T2B2"/>
<comment type="catalytic activity">
    <reaction evidence="1">
        <text>Hydrolysis of terminal, non-reducing (1-&gt;4)-linked alpha-D-glucose residues with release of alpha-D-glucose.</text>
        <dbReference type="EC" id="3.2.1.20"/>
    </reaction>
</comment>
<protein>
    <recommendedName>
        <fullName evidence="3">alpha-glucosidase</fullName>
        <ecNumber evidence="3">3.2.1.20</ecNumber>
    </recommendedName>
</protein>
<evidence type="ECO:0000256" key="5">
    <source>
        <dbReference type="ARBA" id="ARBA00022801"/>
    </source>
</evidence>
<reference evidence="12" key="1">
    <citation type="submission" date="2014-10" db="EMBL/GenBank/DDBJ databases">
        <authorList>
            <person name="King R."/>
        </authorList>
    </citation>
    <scope>NUCLEOTIDE SEQUENCE [LARGE SCALE GENOMIC DNA]</scope>
    <source>
        <strain evidence="12">A3/5</strain>
    </source>
</reference>
<comment type="similarity">
    <text evidence="2 8">Belongs to the glycosyl hydrolase 31 family.</text>
</comment>
<feature type="domain" description="Glycoside hydrolase family 31 TIM barrel" evidence="9">
    <location>
        <begin position="217"/>
        <end position="386"/>
    </location>
</feature>
<evidence type="ECO:0000313" key="12">
    <source>
        <dbReference type="Proteomes" id="UP000245910"/>
    </source>
</evidence>
<dbReference type="PANTHER" id="PTHR22762:SF54">
    <property type="entry name" value="BCDNA.GH04962"/>
    <property type="match status" value="1"/>
</dbReference>
<name>A0A2L2T2B2_9HYPO</name>
<evidence type="ECO:0000256" key="1">
    <source>
        <dbReference type="ARBA" id="ARBA00001657"/>
    </source>
</evidence>
<evidence type="ECO:0000256" key="4">
    <source>
        <dbReference type="ARBA" id="ARBA00022729"/>
    </source>
</evidence>
<dbReference type="PANTHER" id="PTHR22762">
    <property type="entry name" value="ALPHA-GLUCOSIDASE"/>
    <property type="match status" value="1"/>
</dbReference>
<keyword evidence="7 8" id="KW-0326">Glycosidase</keyword>
<keyword evidence="5 8" id="KW-0378">Hydrolase</keyword>
<dbReference type="Gene3D" id="2.60.40.1760">
    <property type="entry name" value="glycosyl hydrolase (family 31)"/>
    <property type="match status" value="1"/>
</dbReference>
<accession>A0A2L2T2B2</accession>
<sequence length="387" mass="44308">MGRYNEGERLTIVGSLNLDNDAKNMKQNDDQVVVHFGPSLNLEAVISLLPFSVDCKRDGTSQIRLNDQGLLNIQHWRPKLDQVLEAAEQKPLGSEDESAYPESVALDITFIGYDHFYGIREHAGPMAPKQTRAGVNGQYSEPYRVYNTDVFEYELNSPMILYGVIPFMQARRTTALPQEVSVAYHQYRWNYVSYDDVKDVGHGMDRFRIPYDAICMGKQLDAFGRKFIVIIDPHFQNTNGYKIVSELKAIDLAVHTRDGDIFEGHCWPGASHWIDCFNPASVEWWSGLFNYTVSRGTMENTFVWNDMNEPSVFNSPDITMPKDNLYFDKWEHHDLHNLNGTTFHNATYHAMMSRKAGELRRPFVLTRSFFAGSQSYRAAWSGDNQAS</sequence>
<dbReference type="GO" id="GO:0006491">
    <property type="term" value="P:N-glycan processing"/>
    <property type="evidence" value="ECO:0007669"/>
    <property type="project" value="TreeGrafter"/>
</dbReference>
<dbReference type="Gene3D" id="3.20.20.80">
    <property type="entry name" value="Glycosidases"/>
    <property type="match status" value="1"/>
</dbReference>
<dbReference type="STRING" id="56646.A0A2L2T2B2"/>
<dbReference type="InterPro" id="IPR030458">
    <property type="entry name" value="Glyco_hydro_31_AS"/>
</dbReference>
<keyword evidence="12" id="KW-1185">Reference proteome</keyword>
<evidence type="ECO:0000256" key="6">
    <source>
        <dbReference type="ARBA" id="ARBA00023180"/>
    </source>
</evidence>
<dbReference type="GO" id="GO:0017177">
    <property type="term" value="C:glucosidase II complex"/>
    <property type="evidence" value="ECO:0007669"/>
    <property type="project" value="TreeGrafter"/>
</dbReference>
<organism evidence="11 12">
    <name type="scientific">Fusarium venenatum</name>
    <dbReference type="NCBI Taxonomy" id="56646"/>
    <lineage>
        <taxon>Eukaryota</taxon>
        <taxon>Fungi</taxon>
        <taxon>Dikarya</taxon>
        <taxon>Ascomycota</taxon>
        <taxon>Pezizomycotina</taxon>
        <taxon>Sordariomycetes</taxon>
        <taxon>Hypocreomycetidae</taxon>
        <taxon>Hypocreales</taxon>
        <taxon>Nectriaceae</taxon>
        <taxon>Fusarium</taxon>
    </lineage>
</organism>
<dbReference type="Pfam" id="PF01055">
    <property type="entry name" value="Glyco_hydro_31_2nd"/>
    <property type="match status" value="1"/>
</dbReference>
<dbReference type="SUPFAM" id="SSF51445">
    <property type="entry name" value="(Trans)glycosidases"/>
    <property type="match status" value="1"/>
</dbReference>
<dbReference type="GO" id="GO:0005975">
    <property type="term" value="P:carbohydrate metabolic process"/>
    <property type="evidence" value="ECO:0007669"/>
    <property type="project" value="InterPro"/>
</dbReference>
<dbReference type="PROSITE" id="PS00129">
    <property type="entry name" value="GLYCOSYL_HYDROL_F31_1"/>
    <property type="match status" value="1"/>
</dbReference>
<keyword evidence="6" id="KW-0325">Glycoprotein</keyword>
<evidence type="ECO:0000256" key="7">
    <source>
        <dbReference type="ARBA" id="ARBA00023295"/>
    </source>
</evidence>
<evidence type="ECO:0000259" key="9">
    <source>
        <dbReference type="Pfam" id="PF01055"/>
    </source>
</evidence>
<dbReference type="GO" id="GO:0004558">
    <property type="term" value="F:alpha-1,4-glucosidase activity"/>
    <property type="evidence" value="ECO:0007669"/>
    <property type="project" value="UniProtKB-EC"/>
</dbReference>
<evidence type="ECO:0000256" key="3">
    <source>
        <dbReference type="ARBA" id="ARBA00012741"/>
    </source>
</evidence>
<dbReference type="InterPro" id="IPR000322">
    <property type="entry name" value="Glyco_hydro_31_TIM"/>
</dbReference>
<proteinExistence type="inferred from homology"/>
<evidence type="ECO:0000256" key="2">
    <source>
        <dbReference type="ARBA" id="ARBA00007806"/>
    </source>
</evidence>
<feature type="domain" description="Glycoside hydrolase family 31 N-terminal" evidence="10">
    <location>
        <begin position="4"/>
        <end position="173"/>
    </location>
</feature>
<evidence type="ECO:0000259" key="10">
    <source>
        <dbReference type="Pfam" id="PF13802"/>
    </source>
</evidence>
<dbReference type="InterPro" id="IPR025887">
    <property type="entry name" value="Glyco_hydro_31_N_dom"/>
</dbReference>
<dbReference type="InterPro" id="IPR017853">
    <property type="entry name" value="GH"/>
</dbReference>
<dbReference type="Pfam" id="PF13802">
    <property type="entry name" value="Gal_mutarotas_2"/>
    <property type="match status" value="1"/>
</dbReference>